<proteinExistence type="predicted"/>
<dbReference type="RefSeq" id="WP_197662427.1">
    <property type="nucleotide sequence ID" value="NZ_JAEAGR010000018.1"/>
</dbReference>
<keyword evidence="2" id="KW-1185">Reference proteome</keyword>
<reference evidence="1" key="1">
    <citation type="submission" date="2020-12" db="EMBL/GenBank/DDBJ databases">
        <title>M. sibirica DSM 26468T genome.</title>
        <authorList>
            <person name="Thieme N."/>
            <person name="Rettenmaier R."/>
            <person name="Zverlov V."/>
            <person name="Liebl W."/>
        </authorList>
    </citation>
    <scope>NUCLEOTIDE SEQUENCE</scope>
    <source>
        <strain evidence="1">DSM 26468</strain>
    </source>
</reference>
<comment type="caution">
    <text evidence="1">The sequence shown here is derived from an EMBL/GenBank/DDBJ whole genome shotgun (WGS) entry which is preliminary data.</text>
</comment>
<dbReference type="EMBL" id="JAEAGR010000018">
    <property type="protein sequence ID" value="MBH1942172.1"/>
    <property type="molecule type" value="Genomic_DNA"/>
</dbReference>
<sequence>MNMHSSPDVVYSGYNLAPMKSERCCQNCKHYAPTDDLKGKCYEYEVLPYAGCNFFEKKEN</sequence>
<evidence type="ECO:0000313" key="2">
    <source>
        <dbReference type="Proteomes" id="UP000623269"/>
    </source>
</evidence>
<name>A0A8J7HDK4_9FIRM</name>
<organism evidence="1 2">
    <name type="scientific">Mobilitalea sibirica</name>
    <dbReference type="NCBI Taxonomy" id="1462919"/>
    <lineage>
        <taxon>Bacteria</taxon>
        <taxon>Bacillati</taxon>
        <taxon>Bacillota</taxon>
        <taxon>Clostridia</taxon>
        <taxon>Lachnospirales</taxon>
        <taxon>Lachnospiraceae</taxon>
        <taxon>Mobilitalea</taxon>
    </lineage>
</organism>
<dbReference type="AlphaFoldDB" id="A0A8J7HDK4"/>
<protein>
    <submittedName>
        <fullName evidence="1">Uncharacterized protein</fullName>
    </submittedName>
</protein>
<accession>A0A8J7HDK4</accession>
<gene>
    <name evidence="1" type="ORF">I5677_14830</name>
</gene>
<dbReference type="Proteomes" id="UP000623269">
    <property type="component" value="Unassembled WGS sequence"/>
</dbReference>
<evidence type="ECO:0000313" key="1">
    <source>
        <dbReference type="EMBL" id="MBH1942172.1"/>
    </source>
</evidence>